<evidence type="ECO:0000313" key="2">
    <source>
        <dbReference type="Proteomes" id="UP000179840"/>
    </source>
</evidence>
<comment type="caution">
    <text evidence="1">The sequence shown here is derived from an EMBL/GenBank/DDBJ whole genome shotgun (WGS) entry which is preliminary data.</text>
</comment>
<gene>
    <name evidence="1" type="ORF">AKG95_15730</name>
</gene>
<dbReference type="AlphaFoldDB" id="A0A1S1U6Z0"/>
<dbReference type="EMBL" id="LFKP01000008">
    <property type="protein sequence ID" value="OHV96237.1"/>
    <property type="molecule type" value="Genomic_DNA"/>
</dbReference>
<dbReference type="Proteomes" id="UP000179840">
    <property type="component" value="Unassembled WGS sequence"/>
</dbReference>
<proteinExistence type="predicted"/>
<sequence>MKTLIEAVQVERREDGSYFHPALANSPDDDSAVAFSAWLAECGVEVTRVWMEIDAAPLCGRYLDDDTDALKEWQPTTPAGADWFLLAIFDTEDDGPVAYFVRPAPAAT</sequence>
<name>A0A1S1U6Z0_9BURK</name>
<protein>
    <submittedName>
        <fullName evidence="1">Uncharacterized protein</fullName>
    </submittedName>
</protein>
<accession>A0A1S1U6Z0</accession>
<reference evidence="1 2" key="1">
    <citation type="submission" date="2015-06" db="EMBL/GenBank/DDBJ databases">
        <title>Draft genome sequencing of a biphenyl-degrading bacterium, Janthinobacterium lividum MEG1.</title>
        <authorList>
            <person name="Shimodaira J."/>
            <person name="Hatta T."/>
        </authorList>
    </citation>
    <scope>NUCLEOTIDE SEQUENCE [LARGE SCALE GENOMIC DNA]</scope>
    <source>
        <strain evidence="1 2">MEG1</strain>
    </source>
</reference>
<organism evidence="1 2">
    <name type="scientific">Janthinobacterium lividum</name>
    <dbReference type="NCBI Taxonomy" id="29581"/>
    <lineage>
        <taxon>Bacteria</taxon>
        <taxon>Pseudomonadati</taxon>
        <taxon>Pseudomonadota</taxon>
        <taxon>Betaproteobacteria</taxon>
        <taxon>Burkholderiales</taxon>
        <taxon>Oxalobacteraceae</taxon>
        <taxon>Janthinobacterium</taxon>
    </lineage>
</organism>
<dbReference type="RefSeq" id="WP_071077734.1">
    <property type="nucleotide sequence ID" value="NZ_LFKP01000008.1"/>
</dbReference>
<evidence type="ECO:0000313" key="1">
    <source>
        <dbReference type="EMBL" id="OHV96237.1"/>
    </source>
</evidence>